<evidence type="ECO:0000313" key="1">
    <source>
        <dbReference type="EMBL" id="KGM52504.1"/>
    </source>
</evidence>
<organism evidence="1 2">
    <name type="scientific">Lysobacter concretionis Ko07 = DSM 16239</name>
    <dbReference type="NCBI Taxonomy" id="1122185"/>
    <lineage>
        <taxon>Bacteria</taxon>
        <taxon>Pseudomonadati</taxon>
        <taxon>Pseudomonadota</taxon>
        <taxon>Gammaproteobacteria</taxon>
        <taxon>Lysobacterales</taxon>
        <taxon>Lysobacteraceae</taxon>
        <taxon>Novilysobacter</taxon>
    </lineage>
</organism>
<keyword evidence="2" id="KW-1185">Reference proteome</keyword>
<name>A0A0A0EPY9_9GAMM</name>
<protein>
    <submittedName>
        <fullName evidence="1">Uncharacterized protein</fullName>
    </submittedName>
</protein>
<dbReference type="EMBL" id="AVPS01000003">
    <property type="protein sequence ID" value="KGM52504.1"/>
    <property type="molecule type" value="Genomic_DNA"/>
</dbReference>
<proteinExistence type="predicted"/>
<dbReference type="AlphaFoldDB" id="A0A0A0EPY9"/>
<sequence length="206" mass="22583">MYGVAPALLIDCARQIHDWGLGAARCDFDIDDFSKALGAPISESIPVLQAMLADGVFTIAEGVPDRYVASQKLGQLALAKISPGISRAEAENLLAQVVEKASEINARSDSYDHRVTCLVVFGSYLTDKPHLGDLDIGAALDELPGRGDRREGEAIDAWLRRCEAARSRAARALRLRQPKKISVHEWDEVMRLQTPYELVFGALPDR</sequence>
<reference evidence="1 2" key="1">
    <citation type="submission" date="2013-08" db="EMBL/GenBank/DDBJ databases">
        <title>Genome sequencing of Lysobacter.</title>
        <authorList>
            <person name="Zhang S."/>
            <person name="Wang G."/>
        </authorList>
    </citation>
    <scope>NUCLEOTIDE SEQUENCE [LARGE SCALE GENOMIC DNA]</scope>
    <source>
        <strain evidence="1 2">Ko07</strain>
    </source>
</reference>
<dbReference type="Proteomes" id="UP000030017">
    <property type="component" value="Unassembled WGS sequence"/>
</dbReference>
<gene>
    <name evidence="1" type="ORF">N792_05405</name>
</gene>
<evidence type="ECO:0000313" key="2">
    <source>
        <dbReference type="Proteomes" id="UP000030017"/>
    </source>
</evidence>
<accession>A0A0A0EPY9</accession>
<comment type="caution">
    <text evidence="1">The sequence shown here is derived from an EMBL/GenBank/DDBJ whole genome shotgun (WGS) entry which is preliminary data.</text>
</comment>
<dbReference type="STRING" id="1122185.N792_05405"/>